<keyword evidence="2" id="KW-1185">Reference proteome</keyword>
<dbReference type="OrthoDB" id="2447593at2"/>
<dbReference type="AlphaFoldDB" id="A0A559IX13"/>
<evidence type="ECO:0000313" key="2">
    <source>
        <dbReference type="Proteomes" id="UP000318102"/>
    </source>
</evidence>
<evidence type="ECO:0000313" key="1">
    <source>
        <dbReference type="EMBL" id="TVX92178.1"/>
    </source>
</evidence>
<name>A0A559IX13_9BACL</name>
<protein>
    <submittedName>
        <fullName evidence="1">Uncharacterized protein</fullName>
    </submittedName>
</protein>
<dbReference type="EMBL" id="VNJK01000001">
    <property type="protein sequence ID" value="TVX92178.1"/>
    <property type="molecule type" value="Genomic_DNA"/>
</dbReference>
<dbReference type="Proteomes" id="UP000318102">
    <property type="component" value="Unassembled WGS sequence"/>
</dbReference>
<accession>A0A559IX13</accession>
<comment type="caution">
    <text evidence="1">The sequence shown here is derived from an EMBL/GenBank/DDBJ whole genome shotgun (WGS) entry which is preliminary data.</text>
</comment>
<sequence length="224" mass="25754">MKLIDINFSEVIGSSISNHVKIVEERVEDDNCKALKLNFILDDMTLNISLFVEHFINNKIDIRSNLLYVIGEYSMTDEMVDEIFKYANEFVADLLKIIFSSELNVEEDTCLDSYANVNIKQYDKLKNSSAVGELNDQLPQLIKDSEEPYEADLDFRLVLYGTPGRHLANLLQSLQICDYTKNNTQYNLVFHDPEHEGNEDFLSALARKLIKLGFVCEKAFDYGE</sequence>
<dbReference type="RefSeq" id="WP_144987387.1">
    <property type="nucleotide sequence ID" value="NZ_VNJK01000001.1"/>
</dbReference>
<organism evidence="1 2">
    <name type="scientific">Paenibacillus agilis</name>
    <dbReference type="NCBI Taxonomy" id="3020863"/>
    <lineage>
        <taxon>Bacteria</taxon>
        <taxon>Bacillati</taxon>
        <taxon>Bacillota</taxon>
        <taxon>Bacilli</taxon>
        <taxon>Bacillales</taxon>
        <taxon>Paenibacillaceae</taxon>
        <taxon>Paenibacillus</taxon>
    </lineage>
</organism>
<proteinExistence type="predicted"/>
<reference evidence="1 2" key="1">
    <citation type="submission" date="2019-07" db="EMBL/GenBank/DDBJ databases">
        <authorList>
            <person name="Kim J."/>
        </authorList>
    </citation>
    <scope>NUCLEOTIDE SEQUENCE [LARGE SCALE GENOMIC DNA]</scope>
    <source>
        <strain evidence="1 2">N4</strain>
    </source>
</reference>
<gene>
    <name evidence="1" type="ORF">FPZ44_03370</name>
</gene>